<feature type="chain" id="PRO_5015987424" description="Long chronological lifespan protein 2" evidence="4">
    <location>
        <begin position="27"/>
        <end position="110"/>
    </location>
</feature>
<dbReference type="STRING" id="4909.A0A2U9R483"/>
<evidence type="ECO:0000313" key="6">
    <source>
        <dbReference type="Proteomes" id="UP000249293"/>
    </source>
</evidence>
<evidence type="ECO:0000256" key="1">
    <source>
        <dbReference type="ARBA" id="ARBA00010545"/>
    </source>
</evidence>
<sequence>MVFFFNKGCKHMRLFTILALLGTTEAFFEQFFQGGEGFGRQRQQPQQRESSHEERFLNKECKGYLCPDTQACVKKPMDCPCPFPNSQKKCIVGNSYLCISKGSRDCSELI</sequence>
<evidence type="ECO:0000256" key="2">
    <source>
        <dbReference type="ARBA" id="ARBA00018534"/>
    </source>
</evidence>
<comment type="similarity">
    <text evidence="1">Belongs to the LCL2 family.</text>
</comment>
<dbReference type="CDD" id="cd23996">
    <property type="entry name" value="LCL2-like"/>
    <property type="match status" value="1"/>
</dbReference>
<proteinExistence type="inferred from homology"/>
<dbReference type="Proteomes" id="UP000249293">
    <property type="component" value="Chromosome 3"/>
</dbReference>
<dbReference type="PANTHER" id="PTHR38425">
    <property type="entry name" value="LONG CHRONOLOGICAL LIFESPAN PROTEIN 2"/>
    <property type="match status" value="1"/>
</dbReference>
<accession>A0A2U9R483</accession>
<keyword evidence="3 4" id="KW-0732">Signal</keyword>
<dbReference type="VEuPathDB" id="FungiDB:C5L36_0C01030"/>
<reference evidence="5 6" key="1">
    <citation type="submission" date="2018-06" db="EMBL/GenBank/DDBJ databases">
        <title>Population genomics shows no distinction between pathogenic Candida krusei and environmental Pichia kudriavzevii: One species, four names.</title>
        <authorList>
            <person name="Douglass A.P."/>
            <person name="Offei B."/>
            <person name="Braun-Galleani S."/>
            <person name="Coughlan A.Y."/>
            <person name="Martos A."/>
            <person name="Ortiz-Merino R.A."/>
            <person name="Byrne K.P."/>
            <person name="Wolfe K.H."/>
        </authorList>
    </citation>
    <scope>NUCLEOTIDE SEQUENCE [LARGE SCALE GENOMIC DNA]</scope>
    <source>
        <strain evidence="5 6">CBS573</strain>
    </source>
</reference>
<feature type="signal peptide" evidence="4">
    <location>
        <begin position="1"/>
        <end position="26"/>
    </location>
</feature>
<dbReference type="EMBL" id="CP028775">
    <property type="protein sequence ID" value="AWU76157.1"/>
    <property type="molecule type" value="Genomic_DNA"/>
</dbReference>
<dbReference type="InterPro" id="IPR034543">
    <property type="entry name" value="LCL2"/>
</dbReference>
<dbReference type="OrthoDB" id="2234316at2759"/>
<name>A0A2U9R483_PICKU</name>
<organism evidence="5 6">
    <name type="scientific">Pichia kudriavzevii</name>
    <name type="common">Yeast</name>
    <name type="synonym">Issatchenkia orientalis</name>
    <dbReference type="NCBI Taxonomy" id="4909"/>
    <lineage>
        <taxon>Eukaryota</taxon>
        <taxon>Fungi</taxon>
        <taxon>Dikarya</taxon>
        <taxon>Ascomycota</taxon>
        <taxon>Saccharomycotina</taxon>
        <taxon>Pichiomycetes</taxon>
        <taxon>Pichiales</taxon>
        <taxon>Pichiaceae</taxon>
        <taxon>Pichia</taxon>
    </lineage>
</organism>
<dbReference type="AlphaFoldDB" id="A0A2U9R483"/>
<dbReference type="RefSeq" id="XP_029321634.1">
    <property type="nucleotide sequence ID" value="XM_029465774.1"/>
</dbReference>
<evidence type="ECO:0000256" key="4">
    <source>
        <dbReference type="SAM" id="SignalP"/>
    </source>
</evidence>
<gene>
    <name evidence="5" type="ORF">C5L36_0C01030</name>
</gene>
<evidence type="ECO:0000313" key="5">
    <source>
        <dbReference type="EMBL" id="AWU76157.1"/>
    </source>
</evidence>
<dbReference type="GeneID" id="40383952"/>
<dbReference type="KEGG" id="pkz:C5L36_0C01030"/>
<dbReference type="PANTHER" id="PTHR38425:SF1">
    <property type="entry name" value="LONG CHRONOLOGICAL LIFESPAN PROTEIN 2"/>
    <property type="match status" value="1"/>
</dbReference>
<protein>
    <recommendedName>
        <fullName evidence="2">Long chronological lifespan protein 2</fullName>
    </recommendedName>
</protein>
<dbReference type="GO" id="GO:0036503">
    <property type="term" value="P:ERAD pathway"/>
    <property type="evidence" value="ECO:0007669"/>
    <property type="project" value="TreeGrafter"/>
</dbReference>
<keyword evidence="6" id="KW-1185">Reference proteome</keyword>
<evidence type="ECO:0000256" key="3">
    <source>
        <dbReference type="ARBA" id="ARBA00022729"/>
    </source>
</evidence>